<evidence type="ECO:0000313" key="1">
    <source>
        <dbReference type="EMBL" id="ABD28664.1"/>
    </source>
</evidence>
<gene>
    <name evidence="1" type="ORF">MtrDRAFT_AC149134g20v2</name>
</gene>
<keyword evidence="1" id="KW-0695">RNA-directed DNA polymerase</keyword>
<protein>
    <submittedName>
        <fullName evidence="1">Probable reverse transcriptase At2g02650-, related</fullName>
    </submittedName>
</protein>
<reference evidence="1" key="2">
    <citation type="submission" date="2007-03" db="EMBL/GenBank/DDBJ databases">
        <authorList>
            <consortium name="The International Medicago Genome Annotation Group"/>
        </authorList>
    </citation>
    <scope>NUCLEOTIDE SEQUENCE</scope>
</reference>
<proteinExistence type="predicted"/>
<dbReference type="AlphaFoldDB" id="Q2HUH0"/>
<organism evidence="1">
    <name type="scientific">Medicago truncatula</name>
    <name type="common">Barrel medic</name>
    <name type="synonym">Medicago tribuloides</name>
    <dbReference type="NCBI Taxonomy" id="3880"/>
    <lineage>
        <taxon>Eukaryota</taxon>
        <taxon>Viridiplantae</taxon>
        <taxon>Streptophyta</taxon>
        <taxon>Embryophyta</taxon>
        <taxon>Tracheophyta</taxon>
        <taxon>Spermatophyta</taxon>
        <taxon>Magnoliopsida</taxon>
        <taxon>eudicotyledons</taxon>
        <taxon>Gunneridae</taxon>
        <taxon>Pentapetalae</taxon>
        <taxon>rosids</taxon>
        <taxon>fabids</taxon>
        <taxon>Fabales</taxon>
        <taxon>Fabaceae</taxon>
        <taxon>Papilionoideae</taxon>
        <taxon>50 kb inversion clade</taxon>
        <taxon>NPAAA clade</taxon>
        <taxon>Hologalegina</taxon>
        <taxon>IRL clade</taxon>
        <taxon>Trifolieae</taxon>
        <taxon>Medicago</taxon>
    </lineage>
</organism>
<sequence length="111" mass="12697">MAIFIREIITSYILQHQLDDRLIWKSEKNGCYFVRGVENTVGDSILKTTGEFVEDNFLPELNWTAKGVTCTCVVCNEANEDSYHLFFQCSTAVNIWQSSGLWISLDPLVQQ</sequence>
<name>Q2HUH0_MEDTR</name>
<dbReference type="EMBL" id="AC149134">
    <property type="protein sequence ID" value="ABD28664.1"/>
    <property type="molecule type" value="Genomic_DNA"/>
</dbReference>
<dbReference type="GO" id="GO:0003964">
    <property type="term" value="F:RNA-directed DNA polymerase activity"/>
    <property type="evidence" value="ECO:0007669"/>
    <property type="project" value="UniProtKB-KW"/>
</dbReference>
<keyword evidence="1" id="KW-0548">Nucleotidyltransferase</keyword>
<reference evidence="1" key="1">
    <citation type="submission" date="2004-08" db="EMBL/GenBank/DDBJ databases">
        <authorList>
            <person name="Town C.D."/>
        </authorList>
    </citation>
    <scope>NUCLEOTIDE SEQUENCE</scope>
</reference>
<keyword evidence="1" id="KW-0808">Transferase</keyword>
<accession>Q2HUH0</accession>